<dbReference type="AlphaFoldDB" id="A0A7J7MV46"/>
<sequence>IRLNREEVPLGGYNTENHPIEVCSQSKGKLHSRTGVIQRAGEDVSLICFPYPIIDHSNCIHSQQLVSELGYKLQW</sequence>
<evidence type="ECO:0000313" key="2">
    <source>
        <dbReference type="Proteomes" id="UP000541444"/>
    </source>
</evidence>
<dbReference type="Proteomes" id="UP000541444">
    <property type="component" value="Unassembled WGS sequence"/>
</dbReference>
<comment type="caution">
    <text evidence="1">The sequence shown here is derived from an EMBL/GenBank/DDBJ whole genome shotgun (WGS) entry which is preliminary data.</text>
</comment>
<dbReference type="EMBL" id="JACGCM010001219">
    <property type="protein sequence ID" value="KAF6158672.1"/>
    <property type="molecule type" value="Genomic_DNA"/>
</dbReference>
<name>A0A7J7MV46_9MAGN</name>
<gene>
    <name evidence="1" type="ORF">GIB67_040186</name>
</gene>
<protein>
    <submittedName>
        <fullName evidence="1">Uncharacterized protein</fullName>
    </submittedName>
</protein>
<evidence type="ECO:0000313" key="1">
    <source>
        <dbReference type="EMBL" id="KAF6158672.1"/>
    </source>
</evidence>
<organism evidence="1 2">
    <name type="scientific">Kingdonia uniflora</name>
    <dbReference type="NCBI Taxonomy" id="39325"/>
    <lineage>
        <taxon>Eukaryota</taxon>
        <taxon>Viridiplantae</taxon>
        <taxon>Streptophyta</taxon>
        <taxon>Embryophyta</taxon>
        <taxon>Tracheophyta</taxon>
        <taxon>Spermatophyta</taxon>
        <taxon>Magnoliopsida</taxon>
        <taxon>Ranunculales</taxon>
        <taxon>Circaeasteraceae</taxon>
        <taxon>Kingdonia</taxon>
    </lineage>
</organism>
<proteinExistence type="predicted"/>
<feature type="non-terminal residue" evidence="1">
    <location>
        <position position="75"/>
    </location>
</feature>
<accession>A0A7J7MV46</accession>
<keyword evidence="2" id="KW-1185">Reference proteome</keyword>
<feature type="non-terminal residue" evidence="1">
    <location>
        <position position="1"/>
    </location>
</feature>
<reference evidence="1 2" key="1">
    <citation type="journal article" date="2020" name="IScience">
        <title>Genome Sequencing of the Endangered Kingdonia uniflora (Circaeasteraceae, Ranunculales) Reveals Potential Mechanisms of Evolutionary Specialization.</title>
        <authorList>
            <person name="Sun Y."/>
            <person name="Deng T."/>
            <person name="Zhang A."/>
            <person name="Moore M.J."/>
            <person name="Landis J.B."/>
            <person name="Lin N."/>
            <person name="Zhang H."/>
            <person name="Zhang X."/>
            <person name="Huang J."/>
            <person name="Zhang X."/>
            <person name="Sun H."/>
            <person name="Wang H."/>
        </authorList>
    </citation>
    <scope>NUCLEOTIDE SEQUENCE [LARGE SCALE GENOMIC DNA]</scope>
    <source>
        <strain evidence="1">TB1705</strain>
        <tissue evidence="1">Leaf</tissue>
    </source>
</reference>